<dbReference type="AlphaFoldDB" id="A0A370HE17"/>
<dbReference type="EMBL" id="QQAZ01000002">
    <property type="protein sequence ID" value="RDI54665.1"/>
    <property type="molecule type" value="Genomic_DNA"/>
</dbReference>
<dbReference type="OrthoDB" id="3203793at2"/>
<evidence type="ECO:0000256" key="1">
    <source>
        <dbReference type="SAM" id="MobiDB-lite"/>
    </source>
</evidence>
<dbReference type="InterPro" id="IPR046828">
    <property type="entry name" value="RepSA"/>
</dbReference>
<dbReference type="RefSeq" id="WP_068021282.1">
    <property type="nucleotide sequence ID" value="NZ_QQAZ01000002.1"/>
</dbReference>
<feature type="region of interest" description="Disordered" evidence="1">
    <location>
        <begin position="542"/>
        <end position="567"/>
    </location>
</feature>
<sequence>MSESGAAGRGPSFDHVAVATALRFGVCIRPVVLERRDTVTGARELVPVPCGHTRESVCPPCAKKHKALRTAQCREGWHLDHEPEIPRAEPTFDQTGLMYYRSDLVKALADAERDGNTAEQTELREEIAWADEQLTALGMRGKSPVIESATTAGADPVDDGGNVDSCDDDGKEDGSRRRSTRRREDVPELPRLPVAARTVGREYAGKYRPSMMITLTMPSYGRVHRDDGTPVDPDGYDYRQAAWDAVWFSRLLSRWIQNLRRAVGWNVQYFASIEPQKRGAPHAHIALRGTVPNRILRQVTAATYHQVWWPRPERMIYDGDQVPLWDREAKTFVDPNTREPLQSWADAMEATFDGDEPAHVAQFGEQVHAKGILGGSEEANRHIGYLCKYLTKSVDEVLEATTARQQDHYGRLHETLCRTPCSDRCAVWLLYGIVPKSAGSRMQPGRCKARAHRRETLGLPGNRVLTSEKWTGKTLGDHKADRMEFVRRVLAAGGIDKPEPDPRRYTWSTLAAGTRVPSRAHLLMSAIAERIAWQEEYDRAVRAAEPPSGDGAANASAIGSTDDAQQR</sequence>
<feature type="compositionally biased region" description="Basic and acidic residues" evidence="1">
    <location>
        <begin position="172"/>
        <end position="188"/>
    </location>
</feature>
<reference evidence="2 3" key="1">
    <citation type="submission" date="2018-07" db="EMBL/GenBank/DDBJ databases">
        <title>Genomic Encyclopedia of Type Strains, Phase IV (KMG-IV): sequencing the most valuable type-strain genomes for metagenomic binning, comparative biology and taxonomic classification.</title>
        <authorList>
            <person name="Goeker M."/>
        </authorList>
    </citation>
    <scope>NUCLEOTIDE SEQUENCE [LARGE SCALE GENOMIC DNA]</scope>
    <source>
        <strain evidence="2 3">DSM 44952</strain>
    </source>
</reference>
<gene>
    <name evidence="2" type="ORF">DFR68_102795</name>
</gene>
<accession>A0A370HE17</accession>
<name>A0A370HE17_9NOCA</name>
<comment type="caution">
    <text evidence="2">The sequence shown here is derived from an EMBL/GenBank/DDBJ whole genome shotgun (WGS) entry which is preliminary data.</text>
</comment>
<feature type="region of interest" description="Disordered" evidence="1">
    <location>
        <begin position="150"/>
        <end position="189"/>
    </location>
</feature>
<evidence type="ECO:0008006" key="4">
    <source>
        <dbReference type="Google" id="ProtNLM"/>
    </source>
</evidence>
<evidence type="ECO:0000313" key="3">
    <source>
        <dbReference type="Proteomes" id="UP000255355"/>
    </source>
</evidence>
<feature type="compositionally biased region" description="Polar residues" evidence="1">
    <location>
        <begin position="557"/>
        <end position="567"/>
    </location>
</feature>
<dbReference type="STRING" id="1210089.GCA_001613165_03815"/>
<evidence type="ECO:0000313" key="2">
    <source>
        <dbReference type="EMBL" id="RDI54665.1"/>
    </source>
</evidence>
<organism evidence="2 3">
    <name type="scientific">Nocardia mexicana</name>
    <dbReference type="NCBI Taxonomy" id="279262"/>
    <lineage>
        <taxon>Bacteria</taxon>
        <taxon>Bacillati</taxon>
        <taxon>Actinomycetota</taxon>
        <taxon>Actinomycetes</taxon>
        <taxon>Mycobacteriales</taxon>
        <taxon>Nocardiaceae</taxon>
        <taxon>Nocardia</taxon>
    </lineage>
</organism>
<dbReference type="Pfam" id="PF20199">
    <property type="entry name" value="RepSA"/>
    <property type="match status" value="1"/>
</dbReference>
<proteinExistence type="predicted"/>
<keyword evidence="3" id="KW-1185">Reference proteome</keyword>
<protein>
    <recommendedName>
        <fullName evidence="4">Replication initiator protein</fullName>
    </recommendedName>
</protein>
<dbReference type="Proteomes" id="UP000255355">
    <property type="component" value="Unassembled WGS sequence"/>
</dbReference>